<reference evidence="7" key="3">
    <citation type="submission" date="2020-12" db="UniProtKB">
        <authorList>
            <consortium name="EnsemblPlants"/>
        </authorList>
    </citation>
    <scope>IDENTIFICATION</scope>
</reference>
<protein>
    <recommendedName>
        <fullName evidence="6">TF-B3 domain-containing protein</fullName>
    </recommendedName>
</protein>
<reference evidence="7 8" key="1">
    <citation type="journal article" date="2008" name="Science">
        <title>The Physcomitrella genome reveals evolutionary insights into the conquest of land by plants.</title>
        <authorList>
            <person name="Rensing S."/>
            <person name="Lang D."/>
            <person name="Zimmer A."/>
            <person name="Terry A."/>
            <person name="Salamov A."/>
            <person name="Shapiro H."/>
            <person name="Nishiyama T."/>
            <person name="Perroud P.-F."/>
            <person name="Lindquist E."/>
            <person name="Kamisugi Y."/>
            <person name="Tanahashi T."/>
            <person name="Sakakibara K."/>
            <person name="Fujita T."/>
            <person name="Oishi K."/>
            <person name="Shin-I T."/>
            <person name="Kuroki Y."/>
            <person name="Toyoda A."/>
            <person name="Suzuki Y."/>
            <person name="Hashimoto A."/>
            <person name="Yamaguchi K."/>
            <person name="Sugano A."/>
            <person name="Kohara Y."/>
            <person name="Fujiyama A."/>
            <person name="Anterola A."/>
            <person name="Aoki S."/>
            <person name="Ashton N."/>
            <person name="Barbazuk W.B."/>
            <person name="Barker E."/>
            <person name="Bennetzen J."/>
            <person name="Bezanilla M."/>
            <person name="Blankenship R."/>
            <person name="Cho S.H."/>
            <person name="Dutcher S."/>
            <person name="Estelle M."/>
            <person name="Fawcett J.A."/>
            <person name="Gundlach H."/>
            <person name="Hanada K."/>
            <person name="Heyl A."/>
            <person name="Hicks K.A."/>
            <person name="Hugh J."/>
            <person name="Lohr M."/>
            <person name="Mayer K."/>
            <person name="Melkozernov A."/>
            <person name="Murata T."/>
            <person name="Nelson D."/>
            <person name="Pils B."/>
            <person name="Prigge M."/>
            <person name="Reiss B."/>
            <person name="Renner T."/>
            <person name="Rombauts S."/>
            <person name="Rushton P."/>
            <person name="Sanderfoot A."/>
            <person name="Schween G."/>
            <person name="Shiu S.-H."/>
            <person name="Stueber K."/>
            <person name="Theodoulou F.L."/>
            <person name="Tu H."/>
            <person name="Van de Peer Y."/>
            <person name="Verrier P.J."/>
            <person name="Waters E."/>
            <person name="Wood A."/>
            <person name="Yang L."/>
            <person name="Cove D."/>
            <person name="Cuming A."/>
            <person name="Hasebe M."/>
            <person name="Lucas S."/>
            <person name="Mishler D.B."/>
            <person name="Reski R."/>
            <person name="Grigoriev I."/>
            <person name="Quatrano R.S."/>
            <person name="Boore J.L."/>
        </authorList>
    </citation>
    <scope>NUCLEOTIDE SEQUENCE [LARGE SCALE GENOMIC DNA]</scope>
    <source>
        <strain evidence="7 8">cv. Gransden 2004</strain>
    </source>
</reference>
<organism evidence="7 8">
    <name type="scientific">Physcomitrium patens</name>
    <name type="common">Spreading-leaved earth moss</name>
    <name type="synonym">Physcomitrella patens</name>
    <dbReference type="NCBI Taxonomy" id="3218"/>
    <lineage>
        <taxon>Eukaryota</taxon>
        <taxon>Viridiplantae</taxon>
        <taxon>Streptophyta</taxon>
        <taxon>Embryophyta</taxon>
        <taxon>Bryophyta</taxon>
        <taxon>Bryophytina</taxon>
        <taxon>Bryopsida</taxon>
        <taxon>Funariidae</taxon>
        <taxon>Funariales</taxon>
        <taxon>Funariaceae</taxon>
        <taxon>Physcomitrium</taxon>
    </lineage>
</organism>
<keyword evidence="4" id="KW-0539">Nucleus</keyword>
<keyword evidence="2" id="KW-0238">DNA-binding</keyword>
<dbReference type="InterPro" id="IPR015300">
    <property type="entry name" value="DNA-bd_pseudobarrel_sf"/>
</dbReference>
<dbReference type="Gramene" id="Pp3c21_16260V3.2">
    <property type="protein sequence ID" value="Pp3c21_16260V3.2"/>
    <property type="gene ID" value="Pp3c21_16260"/>
</dbReference>
<dbReference type="PANTHER" id="PTHR31391">
    <property type="entry name" value="B3 DOMAIN-CONTAINING PROTEIN OS11G0197600-RELATED"/>
    <property type="match status" value="1"/>
</dbReference>
<dbReference type="FunCoup" id="A0A7I4C4R2">
    <property type="interactions" value="57"/>
</dbReference>
<evidence type="ECO:0000256" key="4">
    <source>
        <dbReference type="ARBA" id="ARBA00023242"/>
    </source>
</evidence>
<evidence type="ECO:0000313" key="8">
    <source>
        <dbReference type="Proteomes" id="UP000006727"/>
    </source>
</evidence>
<evidence type="ECO:0000313" key="7">
    <source>
        <dbReference type="EnsemblPlants" id="Pp3c21_16260V3.2"/>
    </source>
</evidence>
<dbReference type="GO" id="GO:0003677">
    <property type="term" value="F:DNA binding"/>
    <property type="evidence" value="ECO:0007669"/>
    <property type="project" value="UniProtKB-KW"/>
</dbReference>
<dbReference type="PANTHER" id="PTHR31391:SF4">
    <property type="entry name" value="B3 DOMAIN-CONTAINING PROTEIN OS03G0184500"/>
    <property type="match status" value="1"/>
</dbReference>
<feature type="compositionally biased region" description="Basic residues" evidence="5">
    <location>
        <begin position="398"/>
        <end position="408"/>
    </location>
</feature>
<dbReference type="InterPro" id="IPR003340">
    <property type="entry name" value="B3_DNA-bd"/>
</dbReference>
<evidence type="ECO:0000256" key="5">
    <source>
        <dbReference type="SAM" id="MobiDB-lite"/>
    </source>
</evidence>
<dbReference type="EnsemblPlants" id="Pp3c21_16260V3.2">
    <property type="protein sequence ID" value="Pp3c21_16260V3.2"/>
    <property type="gene ID" value="Pp3c21_16260"/>
</dbReference>
<keyword evidence="8" id="KW-1185">Reference proteome</keyword>
<dbReference type="AlphaFoldDB" id="A0A7I4C4R2"/>
<feature type="compositionally biased region" description="Basic residues" evidence="5">
    <location>
        <begin position="325"/>
        <end position="336"/>
    </location>
</feature>
<sequence length="408" mass="46240">MAVDKKAPALSYEEERKQRVMENKRIMQELGLVDLSNELKKLKKDSAKKPVKRKMLVQDVAGLESRRSSRVAAKPAVSYRDQLDLLPGFRARSGTGGERQGLPRRYLSDTVRLATIEMAEEAFKAIKNPGFVKAMLHSHVSSCFWLGLPHHFCKKHMPYEDERFTLEDEDGKEWECLYLARKTGLSGGWRGFSLDHDLVDGDCCIFELVRPLRFKIYFFRCSEQEDRAEDVEEKRSAVKAESKKAMTEKKASKAVTKKKPGFFEARKSNKSASKKLEVTDEEDDEYQSPKRSVNHDDSYVVVASRASSRKRVEHEDDVGKCLTPPRKHYKGTKSNHLKGNQADNPIDQESVQNEVDEKGSGESAAVTKTNQAGLGLSSGRVTRNSSRRSLDPLPFNLNKRRSTVGKLR</sequence>
<evidence type="ECO:0000256" key="1">
    <source>
        <dbReference type="ARBA" id="ARBA00023015"/>
    </source>
</evidence>
<dbReference type="SMART" id="SM01019">
    <property type="entry name" value="B3"/>
    <property type="match status" value="1"/>
</dbReference>
<dbReference type="Pfam" id="PF02362">
    <property type="entry name" value="B3"/>
    <property type="match status" value="1"/>
</dbReference>
<feature type="domain" description="TF-B3" evidence="6">
    <location>
        <begin position="131"/>
        <end position="222"/>
    </location>
</feature>
<feature type="compositionally biased region" description="Polar residues" evidence="5">
    <location>
        <begin position="337"/>
        <end position="353"/>
    </location>
</feature>
<proteinExistence type="predicted"/>
<dbReference type="Proteomes" id="UP000006727">
    <property type="component" value="Chromosome 21"/>
</dbReference>
<gene>
    <name evidence="7" type="primary">LOC112273970</name>
</gene>
<keyword evidence="3" id="KW-0804">Transcription</keyword>
<feature type="compositionally biased region" description="Basic and acidic residues" evidence="5">
    <location>
        <begin position="232"/>
        <end position="251"/>
    </location>
</feature>
<feature type="region of interest" description="Disordered" evidence="5">
    <location>
        <begin position="230"/>
        <end position="408"/>
    </location>
</feature>
<evidence type="ECO:0000259" key="6">
    <source>
        <dbReference type="PROSITE" id="PS50863"/>
    </source>
</evidence>
<feature type="compositionally biased region" description="Basic and acidic residues" evidence="5">
    <location>
        <begin position="310"/>
        <end position="319"/>
    </location>
</feature>
<evidence type="ECO:0000256" key="2">
    <source>
        <dbReference type="ARBA" id="ARBA00023125"/>
    </source>
</evidence>
<dbReference type="InParanoid" id="A0A7I4C4R2"/>
<dbReference type="PROSITE" id="PS50863">
    <property type="entry name" value="B3"/>
    <property type="match status" value="1"/>
</dbReference>
<dbReference type="InterPro" id="IPR044837">
    <property type="entry name" value="REM16-like"/>
</dbReference>
<dbReference type="EMBL" id="ABEU02000021">
    <property type="status" value="NOT_ANNOTATED_CDS"/>
    <property type="molecule type" value="Genomic_DNA"/>
</dbReference>
<accession>A0A7I4C4R2</accession>
<dbReference type="CDD" id="cd10017">
    <property type="entry name" value="B3_DNA"/>
    <property type="match status" value="1"/>
</dbReference>
<reference evidence="7 8" key="2">
    <citation type="journal article" date="2018" name="Plant J.">
        <title>The Physcomitrella patens chromosome-scale assembly reveals moss genome structure and evolution.</title>
        <authorList>
            <person name="Lang D."/>
            <person name="Ullrich K.K."/>
            <person name="Murat F."/>
            <person name="Fuchs J."/>
            <person name="Jenkins J."/>
            <person name="Haas F.B."/>
            <person name="Piednoel M."/>
            <person name="Gundlach H."/>
            <person name="Van Bel M."/>
            <person name="Meyberg R."/>
            <person name="Vives C."/>
            <person name="Morata J."/>
            <person name="Symeonidi A."/>
            <person name="Hiss M."/>
            <person name="Muchero W."/>
            <person name="Kamisugi Y."/>
            <person name="Saleh O."/>
            <person name="Blanc G."/>
            <person name="Decker E.L."/>
            <person name="van Gessel N."/>
            <person name="Grimwood J."/>
            <person name="Hayes R.D."/>
            <person name="Graham S.W."/>
            <person name="Gunter L.E."/>
            <person name="McDaniel S.F."/>
            <person name="Hoernstein S.N.W."/>
            <person name="Larsson A."/>
            <person name="Li F.W."/>
            <person name="Perroud P.F."/>
            <person name="Phillips J."/>
            <person name="Ranjan P."/>
            <person name="Rokshar D.S."/>
            <person name="Rothfels C.J."/>
            <person name="Schneider L."/>
            <person name="Shu S."/>
            <person name="Stevenson D.W."/>
            <person name="Thummler F."/>
            <person name="Tillich M."/>
            <person name="Villarreal Aguilar J.C."/>
            <person name="Widiez T."/>
            <person name="Wong G.K."/>
            <person name="Wymore A."/>
            <person name="Zhang Y."/>
            <person name="Zimmer A.D."/>
            <person name="Quatrano R.S."/>
            <person name="Mayer K.F.X."/>
            <person name="Goodstein D."/>
            <person name="Casacuberta J.M."/>
            <person name="Vandepoele K."/>
            <person name="Reski R."/>
            <person name="Cuming A.C."/>
            <person name="Tuskan G.A."/>
            <person name="Maumus F."/>
            <person name="Salse J."/>
            <person name="Schmutz J."/>
            <person name="Rensing S.A."/>
        </authorList>
    </citation>
    <scope>NUCLEOTIDE SEQUENCE [LARGE SCALE GENOMIC DNA]</scope>
    <source>
        <strain evidence="7 8">cv. Gransden 2004</strain>
    </source>
</reference>
<dbReference type="Gene3D" id="2.40.330.10">
    <property type="entry name" value="DNA-binding pseudobarrel domain"/>
    <property type="match status" value="1"/>
</dbReference>
<dbReference type="SUPFAM" id="SSF101936">
    <property type="entry name" value="DNA-binding pseudobarrel domain"/>
    <property type="match status" value="1"/>
</dbReference>
<keyword evidence="1" id="KW-0805">Transcription regulation</keyword>
<name>A0A7I4C4R2_PHYPA</name>
<evidence type="ECO:0000256" key="3">
    <source>
        <dbReference type="ARBA" id="ARBA00023163"/>
    </source>
</evidence>